<keyword evidence="2" id="KW-0326">Glycosidase</keyword>
<proteinExistence type="predicted"/>
<dbReference type="GO" id="GO:0016798">
    <property type="term" value="F:hydrolase activity, acting on glycosyl bonds"/>
    <property type="evidence" value="ECO:0007669"/>
    <property type="project" value="UniProtKB-KW"/>
</dbReference>
<comment type="caution">
    <text evidence="2">The sequence shown here is derived from an EMBL/GenBank/DDBJ whole genome shotgun (WGS) entry which is preliminary data.</text>
</comment>
<dbReference type="Proteomes" id="UP001216558">
    <property type="component" value="Unassembled WGS sequence"/>
</dbReference>
<protein>
    <submittedName>
        <fullName evidence="2">Phosphodiester glycosidase family protein</fullName>
    </submittedName>
</protein>
<accession>A0ABT5JLX6</accession>
<feature type="domain" description="Phosphodiester glycosidase" evidence="1">
    <location>
        <begin position="105"/>
        <end position="251"/>
    </location>
</feature>
<organism evidence="2 3">
    <name type="scientific">Erythrobacter fulvus</name>
    <dbReference type="NCBI Taxonomy" id="2987523"/>
    <lineage>
        <taxon>Bacteria</taxon>
        <taxon>Pseudomonadati</taxon>
        <taxon>Pseudomonadota</taxon>
        <taxon>Alphaproteobacteria</taxon>
        <taxon>Sphingomonadales</taxon>
        <taxon>Erythrobacteraceae</taxon>
        <taxon>Erythrobacter/Porphyrobacter group</taxon>
        <taxon>Erythrobacter</taxon>
    </lineage>
</organism>
<dbReference type="Pfam" id="PF09992">
    <property type="entry name" value="NAGPA"/>
    <property type="match status" value="1"/>
</dbReference>
<evidence type="ECO:0000313" key="2">
    <source>
        <dbReference type="EMBL" id="MDC8753375.1"/>
    </source>
</evidence>
<sequence length="279" mass="28797">MKRAGTLLAGLALALAACSEQPAGEPVVRARLDGSAPAALASPEAVPSAPAAESACRKVVFEDVPLTDCIADPAKHRIAMANAPAGGQPYGSIAAFAETADAATIAFAVNGGMYGDDLKAIGYYVEDGERLSELDRGDGSGNFYMKPNGVFFGTGGQWRVLASDAFFATVGERPAFGTQSGPMLVVDGKLHPDIQDNGPSRAIRNGVGVDASGKAHFVIADAPVSFGQLARYFRDELKVANALYLDGQVSSLWDPASGRLDKGRVGPIIVVTKGEGTGQ</sequence>
<evidence type="ECO:0000259" key="1">
    <source>
        <dbReference type="Pfam" id="PF09992"/>
    </source>
</evidence>
<reference evidence="2 3" key="1">
    <citation type="submission" date="2022-10" db="EMBL/GenBank/DDBJ databases">
        <title>Erythrobacter sp. sf7 Genome sequencing.</title>
        <authorList>
            <person name="Park S."/>
        </authorList>
    </citation>
    <scope>NUCLEOTIDE SEQUENCE [LARGE SCALE GENOMIC DNA]</scope>
    <source>
        <strain evidence="3">sf7</strain>
    </source>
</reference>
<dbReference type="EMBL" id="JAQQXQ010000001">
    <property type="protein sequence ID" value="MDC8753375.1"/>
    <property type="molecule type" value="Genomic_DNA"/>
</dbReference>
<dbReference type="RefSeq" id="WP_273675691.1">
    <property type="nucleotide sequence ID" value="NZ_JAQQXQ010000001.1"/>
</dbReference>
<evidence type="ECO:0000313" key="3">
    <source>
        <dbReference type="Proteomes" id="UP001216558"/>
    </source>
</evidence>
<gene>
    <name evidence="2" type="ORF">OIK40_01820</name>
</gene>
<dbReference type="InterPro" id="IPR018711">
    <property type="entry name" value="NAGPA"/>
</dbReference>
<keyword evidence="3" id="KW-1185">Reference proteome</keyword>
<name>A0ABT5JLX6_9SPHN</name>
<keyword evidence="2" id="KW-0378">Hydrolase</keyword>
<dbReference type="PROSITE" id="PS51257">
    <property type="entry name" value="PROKAR_LIPOPROTEIN"/>
    <property type="match status" value="1"/>
</dbReference>